<dbReference type="Pfam" id="PF00211">
    <property type="entry name" value="Guanylate_cyc"/>
    <property type="match status" value="1"/>
</dbReference>
<dbReference type="GO" id="GO:0004016">
    <property type="term" value="F:adenylate cyclase activity"/>
    <property type="evidence" value="ECO:0007669"/>
    <property type="project" value="UniProtKB-ARBA"/>
</dbReference>
<keyword evidence="3" id="KW-0472">Membrane</keyword>
<reference evidence="5 6" key="1">
    <citation type="submission" date="2017-06" db="EMBL/GenBank/DDBJ databases">
        <title>Genome sequencing of cyanobaciteial culture collection at National Institute for Environmental Studies (NIES).</title>
        <authorList>
            <person name="Hirose Y."/>
            <person name="Shimura Y."/>
            <person name="Fujisawa T."/>
            <person name="Nakamura Y."/>
            <person name="Kawachi M."/>
        </authorList>
    </citation>
    <scope>NUCLEOTIDE SEQUENCE [LARGE SCALE GENOMIC DNA]</scope>
    <source>
        <strain evidence="5 6">NIES-37</strain>
    </source>
</reference>
<dbReference type="Gene3D" id="3.30.70.1230">
    <property type="entry name" value="Nucleotide cyclase"/>
    <property type="match status" value="1"/>
</dbReference>
<keyword evidence="6" id="KW-1185">Reference proteome</keyword>
<dbReference type="InterPro" id="IPR007890">
    <property type="entry name" value="CHASE2"/>
</dbReference>
<feature type="compositionally biased region" description="Basic and acidic residues" evidence="2">
    <location>
        <begin position="739"/>
        <end position="748"/>
    </location>
</feature>
<dbReference type="SUPFAM" id="SSF55073">
    <property type="entry name" value="Nucleotide cyclase"/>
    <property type="match status" value="1"/>
</dbReference>
<dbReference type="PANTHER" id="PTHR43081:SF1">
    <property type="entry name" value="ADENYLATE CYCLASE, TERMINAL-DIFFERENTIATION SPECIFIC"/>
    <property type="match status" value="1"/>
</dbReference>
<dbReference type="PROSITE" id="PS50125">
    <property type="entry name" value="GUANYLATE_CYCLASE_2"/>
    <property type="match status" value="1"/>
</dbReference>
<dbReference type="SMART" id="SM00044">
    <property type="entry name" value="CYCc"/>
    <property type="match status" value="1"/>
</dbReference>
<evidence type="ECO:0000256" key="1">
    <source>
        <dbReference type="ARBA" id="ARBA00005381"/>
    </source>
</evidence>
<gene>
    <name evidence="5" type="ORF">NIES37_02230</name>
</gene>
<evidence type="ECO:0000256" key="3">
    <source>
        <dbReference type="SAM" id="Phobius"/>
    </source>
</evidence>
<dbReference type="CDD" id="cd07302">
    <property type="entry name" value="CHD"/>
    <property type="match status" value="1"/>
</dbReference>
<dbReference type="SMART" id="SM01080">
    <property type="entry name" value="CHASE2"/>
    <property type="match status" value="1"/>
</dbReference>
<feature type="domain" description="Guanylate cyclase" evidence="4">
    <location>
        <begin position="447"/>
        <end position="579"/>
    </location>
</feature>
<feature type="transmembrane region" description="Helical" evidence="3">
    <location>
        <begin position="366"/>
        <end position="387"/>
    </location>
</feature>
<dbReference type="Proteomes" id="UP000218785">
    <property type="component" value="Chromosome"/>
</dbReference>
<dbReference type="AlphaFoldDB" id="A0A1Z4MS77"/>
<dbReference type="KEGG" id="ttq:NIES37_02230"/>
<dbReference type="InterPro" id="IPR029787">
    <property type="entry name" value="Nucleotide_cyclase"/>
</dbReference>
<evidence type="ECO:0000313" key="5">
    <source>
        <dbReference type="EMBL" id="BAY96292.1"/>
    </source>
</evidence>
<comment type="similarity">
    <text evidence="1">Belongs to the adenylyl cyclase class-3 family.</text>
</comment>
<dbReference type="PANTHER" id="PTHR43081">
    <property type="entry name" value="ADENYLATE CYCLASE, TERMINAL-DIFFERENTIATION SPECIFIC-RELATED"/>
    <property type="match status" value="1"/>
</dbReference>
<keyword evidence="3" id="KW-1133">Transmembrane helix</keyword>
<dbReference type="Pfam" id="PF05226">
    <property type="entry name" value="CHASE2"/>
    <property type="match status" value="1"/>
</dbReference>
<evidence type="ECO:0000259" key="4">
    <source>
        <dbReference type="PROSITE" id="PS50125"/>
    </source>
</evidence>
<organism evidence="5 6">
    <name type="scientific">Tolypothrix tenuis PCC 7101</name>
    <dbReference type="NCBI Taxonomy" id="231146"/>
    <lineage>
        <taxon>Bacteria</taxon>
        <taxon>Bacillati</taxon>
        <taxon>Cyanobacteriota</taxon>
        <taxon>Cyanophyceae</taxon>
        <taxon>Nostocales</taxon>
        <taxon>Tolypothrichaceae</taxon>
        <taxon>Tolypothrix</taxon>
    </lineage>
</organism>
<evidence type="ECO:0000256" key="2">
    <source>
        <dbReference type="SAM" id="MobiDB-lite"/>
    </source>
</evidence>
<accession>A0A1Z4MS77</accession>
<feature type="region of interest" description="Disordered" evidence="2">
    <location>
        <begin position="739"/>
        <end position="763"/>
    </location>
</feature>
<feature type="transmembrane region" description="Helical" evidence="3">
    <location>
        <begin position="12"/>
        <end position="35"/>
    </location>
</feature>
<sequence length="763" mass="84346">MRAKLKQLLWQWRGVLLAVPNVTVIVIILRFMGLLEFLELTALDQFFLLRPQQPVDERIIIVEINESNIRKLKGWPINDNVLAQVLNNIKQQKPLAIGLDIYRDLPLNPGHQNLVNIFNTTPNLIGVEKLSNTSDSSPVKPPPELKKLNQVGANDFPLDKDGKIRRALLYAGLPDGNNLESFGLKLALLYLQPQGITEKPAKNNPNYLQLGKGIFPNFESNDGGYFRADDSSYQIILNYRGGIDRFTRVSINDVLDKRTAPDLMRGKIVLVGATAESLNDLFWTPYSSKLIGAPVRMAGVAIHANLISQILSSALEGRPQIKTLAEPIEWLWILFWSIVGATLCWQHRHIIHETKKFSLTNTTSSIILATTCLIGGSYLAFLFAWWIPIVPPLFALTGSAIAVTQYIARSAAEMRRTFGRYVTDEVVANLLETPSGLKLGGERKKVTVLMSDLRGFSAVSERLPPEQVVAILNVYLGAMADVINHYNGTINEFIGDGIFVMFGAPVSREDDSQRAIACAIAMQLAMKPVNEHNQQMNLPIIEMGIGIHTGEVVAGNVGSQKRAKYSVVGSHVNLTSRIESYTVGGQILISEETLKDANTDPYINIRIDGQLRVEPKGIKAPITIYDIGGIGGKYNLHLPKSDDNLLKLSEEISVEYTILEGKHAVGTIFKGELVKLSEHGAILRSPNSLDSLSNLKMRLLNAPEIASGEGDIYAKVLKGSADDDSYFLIRFTAMPPKPKEVLDNRLKSESSSNKSEQSENKKN</sequence>
<evidence type="ECO:0000313" key="6">
    <source>
        <dbReference type="Proteomes" id="UP000218785"/>
    </source>
</evidence>
<dbReference type="InterPro" id="IPR001054">
    <property type="entry name" value="A/G_cyclase"/>
</dbReference>
<dbReference type="RefSeq" id="WP_096573525.1">
    <property type="nucleotide sequence ID" value="NZ_CAWNJS010000001.1"/>
</dbReference>
<keyword evidence="3" id="KW-0812">Transmembrane</keyword>
<dbReference type="GO" id="GO:0035556">
    <property type="term" value="P:intracellular signal transduction"/>
    <property type="evidence" value="ECO:0007669"/>
    <property type="project" value="InterPro"/>
</dbReference>
<dbReference type="GO" id="GO:0006171">
    <property type="term" value="P:cAMP biosynthetic process"/>
    <property type="evidence" value="ECO:0007669"/>
    <property type="project" value="TreeGrafter"/>
</dbReference>
<protein>
    <submittedName>
        <fullName evidence="5">Adenylate/guanylate cyclase with Chase sensor</fullName>
    </submittedName>
</protein>
<name>A0A1Z4MS77_9CYAN</name>
<dbReference type="EMBL" id="AP018248">
    <property type="protein sequence ID" value="BAY96292.1"/>
    <property type="molecule type" value="Genomic_DNA"/>
</dbReference>
<dbReference type="InterPro" id="IPR050697">
    <property type="entry name" value="Adenylyl/Guanylyl_Cyclase_3/4"/>
</dbReference>
<proteinExistence type="inferred from homology"/>
<feature type="transmembrane region" description="Helical" evidence="3">
    <location>
        <begin position="328"/>
        <end position="345"/>
    </location>
</feature>